<proteinExistence type="predicted"/>
<evidence type="ECO:0000313" key="2">
    <source>
        <dbReference type="Proteomes" id="UP000028715"/>
    </source>
</evidence>
<dbReference type="AlphaFoldDB" id="A0A085ZRX8"/>
<dbReference type="eggNOG" id="ENOG503115J">
    <property type="taxonomic scope" value="Bacteria"/>
</dbReference>
<gene>
    <name evidence="1" type="ORF">IW19_17515</name>
</gene>
<comment type="caution">
    <text evidence="1">The sequence shown here is derived from an EMBL/GenBank/DDBJ whole genome shotgun (WGS) entry which is preliminary data.</text>
</comment>
<evidence type="ECO:0000313" key="1">
    <source>
        <dbReference type="EMBL" id="KFF07192.1"/>
    </source>
</evidence>
<organism evidence="1 2">
    <name type="scientific">Flavobacterium reichenbachii</name>
    <dbReference type="NCBI Taxonomy" id="362418"/>
    <lineage>
        <taxon>Bacteria</taxon>
        <taxon>Pseudomonadati</taxon>
        <taxon>Bacteroidota</taxon>
        <taxon>Flavobacteriia</taxon>
        <taxon>Flavobacteriales</taxon>
        <taxon>Flavobacteriaceae</taxon>
        <taxon>Flavobacterium</taxon>
    </lineage>
</organism>
<dbReference type="PROSITE" id="PS51257">
    <property type="entry name" value="PROKAR_LIPOPROTEIN"/>
    <property type="match status" value="1"/>
</dbReference>
<dbReference type="RefSeq" id="WP_035686574.1">
    <property type="nucleotide sequence ID" value="NZ_JPRL01000001.1"/>
</dbReference>
<evidence type="ECO:0008006" key="3">
    <source>
        <dbReference type="Google" id="ProtNLM"/>
    </source>
</evidence>
<dbReference type="STRING" id="362418.IW19_17515"/>
<dbReference type="Proteomes" id="UP000028715">
    <property type="component" value="Unassembled WGS sequence"/>
</dbReference>
<dbReference type="EMBL" id="JPRL01000001">
    <property type="protein sequence ID" value="KFF07192.1"/>
    <property type="molecule type" value="Genomic_DNA"/>
</dbReference>
<protein>
    <recommendedName>
        <fullName evidence="3">Lipoprotein</fullName>
    </recommendedName>
</protein>
<sequence length="196" mass="22554">MKSILYSFIILILLSGCASFSDRIVKDHKQELIQNDLKKLEGHYDLFPDSSYDRKGKLQTIEPEDSKSGHNLNYFVKSPEAKYSYDKGYTIEIKVVGPDRLKFITKKENVAIDSVELSGKLKNGLFYLDNTYLKRNGIPYIAGGYTNYKTRIGLTKDNGLLVNYAYDNSGALLFLFWAGSDYNLAYHYRRFETIHQ</sequence>
<keyword evidence="2" id="KW-1185">Reference proteome</keyword>
<reference evidence="1 2" key="1">
    <citation type="submission" date="2014-07" db="EMBL/GenBank/DDBJ databases">
        <title>Genome of Flavobacterium reichenbachii LMG 25512.</title>
        <authorList>
            <person name="Stropko S.J."/>
            <person name="Pipes S.E."/>
            <person name="Newman J.D."/>
        </authorList>
    </citation>
    <scope>NUCLEOTIDE SEQUENCE [LARGE SCALE GENOMIC DNA]</scope>
    <source>
        <strain evidence="1 2">LMG 25512</strain>
    </source>
</reference>
<dbReference type="OrthoDB" id="756944at2"/>
<name>A0A085ZRX8_9FLAO</name>
<accession>A0A085ZRX8</accession>